<comment type="pathway">
    <text evidence="4">Metabolic intermediate biosynthesis; chorismate biosynthesis; chorismate from D-erythrose 4-phosphate and phosphoenolpyruvate: step 1/7.</text>
</comment>
<dbReference type="InterPro" id="IPR013785">
    <property type="entry name" value="Aldolase_TIM"/>
</dbReference>
<dbReference type="Gene3D" id="3.20.20.70">
    <property type="entry name" value="Aldolase class I"/>
    <property type="match status" value="1"/>
</dbReference>
<reference evidence="6 7" key="1">
    <citation type="submission" date="2020-01" db="EMBL/GenBank/DDBJ databases">
        <title>Insect and environment-associated Actinomycetes.</title>
        <authorList>
            <person name="Currrie C."/>
            <person name="Chevrette M."/>
            <person name="Carlson C."/>
            <person name="Stubbendieck R."/>
            <person name="Wendt-Pienkowski E."/>
        </authorList>
    </citation>
    <scope>NUCLEOTIDE SEQUENCE [LARGE SCALE GENOMIC DNA]</scope>
    <source>
        <strain evidence="6 7">SID14172</strain>
    </source>
</reference>
<feature type="binding site" evidence="3">
    <location>
        <position position="318"/>
    </location>
    <ligand>
        <name>Mn(2+)</name>
        <dbReference type="ChEBI" id="CHEBI:29035"/>
    </ligand>
</feature>
<evidence type="ECO:0000313" key="7">
    <source>
        <dbReference type="Proteomes" id="UP000469545"/>
    </source>
</evidence>
<dbReference type="GO" id="GO:0003849">
    <property type="term" value="F:3-deoxy-7-phosphoheptulonate synthase activity"/>
    <property type="evidence" value="ECO:0007669"/>
    <property type="project" value="UniProtKB-EC"/>
</dbReference>
<feature type="binding site" evidence="3">
    <location>
        <position position="390"/>
    </location>
    <ligand>
        <name>Mn(2+)</name>
        <dbReference type="ChEBI" id="CHEBI:29035"/>
    </ligand>
</feature>
<dbReference type="RefSeq" id="WP_164140355.1">
    <property type="nucleotide sequence ID" value="NZ_JAAGMB010000327.1"/>
</dbReference>
<feature type="binding site" evidence="3">
    <location>
        <position position="255"/>
    </location>
    <ligand>
        <name>phosphoenolpyruvate</name>
        <dbReference type="ChEBI" id="CHEBI:58702"/>
    </ligand>
</feature>
<protein>
    <recommendedName>
        <fullName evidence="4">Phospho-2-dehydro-3-deoxyheptonate aldolase</fullName>
        <ecNumber evidence="4">2.5.1.54</ecNumber>
    </recommendedName>
</protein>
<dbReference type="AlphaFoldDB" id="A0A6N9UJK1"/>
<dbReference type="SUPFAM" id="SSF51569">
    <property type="entry name" value="Aldolase"/>
    <property type="match status" value="1"/>
</dbReference>
<proteinExistence type="inferred from homology"/>
<evidence type="ECO:0000313" key="6">
    <source>
        <dbReference type="EMBL" id="NEB17744.1"/>
    </source>
</evidence>
<evidence type="ECO:0000256" key="5">
    <source>
        <dbReference type="SAM" id="MobiDB-lite"/>
    </source>
</evidence>
<keyword evidence="2 4" id="KW-0808">Transferase</keyword>
<feature type="compositionally biased region" description="Gly residues" evidence="5">
    <location>
        <begin position="1"/>
        <end position="10"/>
    </location>
</feature>
<evidence type="ECO:0000256" key="2">
    <source>
        <dbReference type="ARBA" id="ARBA00022679"/>
    </source>
</evidence>
<keyword evidence="3" id="KW-0464">Manganese</keyword>
<evidence type="ECO:0000256" key="1">
    <source>
        <dbReference type="ARBA" id="ARBA00008911"/>
    </source>
</evidence>
<evidence type="ECO:0000256" key="4">
    <source>
        <dbReference type="RuleBase" id="RU363071"/>
    </source>
</evidence>
<organism evidence="6 7">
    <name type="scientific">Streptomyces coelicoflavus</name>
    <dbReference type="NCBI Taxonomy" id="285562"/>
    <lineage>
        <taxon>Bacteria</taxon>
        <taxon>Bacillati</taxon>
        <taxon>Actinomycetota</taxon>
        <taxon>Actinomycetes</taxon>
        <taxon>Kitasatosporales</taxon>
        <taxon>Streptomycetaceae</taxon>
        <taxon>Streptomyces</taxon>
    </lineage>
</organism>
<comment type="catalytic activity">
    <reaction evidence="4">
        <text>D-erythrose 4-phosphate + phosphoenolpyruvate + H2O = 7-phospho-2-dehydro-3-deoxy-D-arabino-heptonate + phosphate</text>
        <dbReference type="Rhea" id="RHEA:14717"/>
        <dbReference type="ChEBI" id="CHEBI:15377"/>
        <dbReference type="ChEBI" id="CHEBI:16897"/>
        <dbReference type="ChEBI" id="CHEBI:43474"/>
        <dbReference type="ChEBI" id="CHEBI:58394"/>
        <dbReference type="ChEBI" id="CHEBI:58702"/>
        <dbReference type="EC" id="2.5.1.54"/>
    </reaction>
</comment>
<dbReference type="EMBL" id="JAAGMB010000327">
    <property type="protein sequence ID" value="NEB17744.1"/>
    <property type="molecule type" value="Genomic_DNA"/>
</dbReference>
<keyword evidence="4" id="KW-0028">Amino-acid biosynthesis</keyword>
<feature type="binding site" evidence="3">
    <location>
        <position position="286"/>
    </location>
    <ligand>
        <name>phosphoenolpyruvate</name>
        <dbReference type="ChEBI" id="CHEBI:58702"/>
    </ligand>
</feature>
<evidence type="ECO:0000256" key="3">
    <source>
        <dbReference type="PIRSR" id="PIRSR602480-1"/>
    </source>
</evidence>
<keyword evidence="7" id="KW-1185">Reference proteome</keyword>
<accession>A0A6N9UJK1</accession>
<dbReference type="Pfam" id="PF01474">
    <property type="entry name" value="DAHP_synth_2"/>
    <property type="match status" value="2"/>
</dbReference>
<dbReference type="UniPathway" id="UPA00053">
    <property type="reaction ID" value="UER00084"/>
</dbReference>
<comment type="similarity">
    <text evidence="1 4">Belongs to the class-II DAHP synthase family.</text>
</comment>
<name>A0A6N9UJK1_9ACTN</name>
<keyword evidence="3" id="KW-0104">Cadmium</keyword>
<sequence>MVGVMGGIGTEAGQRAAQQPDWPEPQELRAVTGRLAKAPPLVRAEACDRLRGRLAAVARGEALLLQGGDCAETFAGVTPQAVHGKLELLRGMAGVLGRGAALPVVRVGRMAGQFAKPRSSAVEHRDGSALPSYRGDAVNSLEFTAAGRRPDPQRMERMYEASATTLDLLRTYAHGAPEGQAGADIPGAVDGPPEFFVSHEALLLDYEHALTRTDDTTGARYGTSGHLLWVGERTRAPEGAHLDFLAGIRNPVAVKLGPTTETDEVLRYIERLDPDREAGRLTFVVRAGADRIRDVLPALVEKALAEGAAVGWVTDPMHGNTFTAPSGHKTRGFDVILDEIRGFVEVHRALGTHPGGIHLELTGEDVTECVGGADPVHTDDLPQRYTTACDPRLNRRQALDLASRVAELYRGA</sequence>
<dbReference type="PANTHER" id="PTHR21337:SF0">
    <property type="entry name" value="PHOSPHO-2-DEHYDRO-3-DEOXYHEPTONATE ALDOLASE"/>
    <property type="match status" value="1"/>
</dbReference>
<feature type="binding site" evidence="3">
    <location>
        <begin position="232"/>
        <end position="233"/>
    </location>
    <ligand>
        <name>phosphoenolpyruvate</name>
        <dbReference type="ChEBI" id="CHEBI:58702"/>
    </ligand>
</feature>
<comment type="caution">
    <text evidence="6">The sequence shown here is derived from an EMBL/GenBank/DDBJ whole genome shotgun (WGS) entry which is preliminary data.</text>
</comment>
<comment type="cofactor">
    <cofactor evidence="3">
        <name>Mn(2+)</name>
        <dbReference type="ChEBI" id="CHEBI:29035"/>
    </cofactor>
    <cofactor evidence="3">
        <name>Co(2+)</name>
        <dbReference type="ChEBI" id="CHEBI:48828"/>
    </cofactor>
    <cofactor evidence="3">
        <name>Cd(2+)</name>
        <dbReference type="ChEBI" id="CHEBI:48775"/>
    </cofactor>
    <text evidence="3">Binds 1 divalent cation per subunit. The enzyme is active with manganese, cobalt or cadmium ions.</text>
</comment>
<keyword evidence="3" id="KW-0170">Cobalt</keyword>
<dbReference type="InterPro" id="IPR002480">
    <property type="entry name" value="DAHP_synth_2"/>
</dbReference>
<dbReference type="Proteomes" id="UP000469545">
    <property type="component" value="Unassembled WGS sequence"/>
</dbReference>
<dbReference type="PANTHER" id="PTHR21337">
    <property type="entry name" value="PHOSPHO-2-DEHYDRO-3-DEOXYHEPTONATE ALDOLASE 1, 2"/>
    <property type="match status" value="1"/>
</dbReference>
<feature type="binding site" evidence="3">
    <location>
        <position position="360"/>
    </location>
    <ligand>
        <name>Mn(2+)</name>
        <dbReference type="ChEBI" id="CHEBI:29035"/>
    </ligand>
</feature>
<feature type="region of interest" description="Disordered" evidence="5">
    <location>
        <begin position="1"/>
        <end position="24"/>
    </location>
</feature>
<dbReference type="GO" id="GO:0009423">
    <property type="term" value="P:chorismate biosynthetic process"/>
    <property type="evidence" value="ECO:0007669"/>
    <property type="project" value="UniProtKB-UniPathway"/>
</dbReference>
<dbReference type="EC" id="2.5.1.54" evidence="4"/>
<dbReference type="GO" id="GO:0008652">
    <property type="term" value="P:amino acid biosynthetic process"/>
    <property type="evidence" value="ECO:0007669"/>
    <property type="project" value="UniProtKB-KW"/>
</dbReference>
<gene>
    <name evidence="6" type="ORF">G3I46_14640</name>
</gene>
<feature type="binding site" evidence="3">
    <location>
        <position position="70"/>
    </location>
    <ligand>
        <name>Mn(2+)</name>
        <dbReference type="ChEBI" id="CHEBI:29035"/>
    </ligand>
</feature>
<feature type="binding site" evidence="3">
    <location>
        <position position="109"/>
    </location>
    <ligand>
        <name>phosphoenolpyruvate</name>
        <dbReference type="ChEBI" id="CHEBI:58702"/>
    </ligand>
</feature>
<keyword evidence="4" id="KW-0057">Aromatic amino acid biosynthesis</keyword>
<dbReference type="GO" id="GO:0009073">
    <property type="term" value="P:aromatic amino acid family biosynthetic process"/>
    <property type="evidence" value="ECO:0007669"/>
    <property type="project" value="UniProtKB-KW"/>
</dbReference>